<feature type="domain" description="T-SNARE coiled-coil homology" evidence="10">
    <location>
        <begin position="146"/>
        <end position="208"/>
    </location>
</feature>
<organism evidence="11 12">
    <name type="scientific">Clytia hemisphaerica</name>
    <dbReference type="NCBI Taxonomy" id="252671"/>
    <lineage>
        <taxon>Eukaryota</taxon>
        <taxon>Metazoa</taxon>
        <taxon>Cnidaria</taxon>
        <taxon>Hydrozoa</taxon>
        <taxon>Hydroidolina</taxon>
        <taxon>Leptothecata</taxon>
        <taxon>Obeliida</taxon>
        <taxon>Clytiidae</taxon>
        <taxon>Clytia</taxon>
    </lineage>
</organism>
<name>A0A7M5V871_9CNID</name>
<sequence>MMTEEEQMRMELQRMQRRADEVTDESLESTRRMLALAEETQDTGIKTLVALDEQGEKLNRVEENLDQINADMREAEKNLTGLEKFCGLCVCSCRRKQDFESSEQYKKAYSKGDSSGGGAGSSGRNNMQGGYDKAPATGYIQKVTGDAREDEMDENIGQVAGIVDNLKSMAMDMGGELDKQNTQIDRITDKATANESRIDVANKRAENILRK</sequence>
<dbReference type="GO" id="GO:0005484">
    <property type="term" value="F:SNAP receptor activity"/>
    <property type="evidence" value="ECO:0007669"/>
    <property type="project" value="TreeGrafter"/>
</dbReference>
<evidence type="ECO:0000256" key="9">
    <source>
        <dbReference type="SAM" id="MobiDB-lite"/>
    </source>
</evidence>
<dbReference type="FunFam" id="1.20.5.110:FF:000018">
    <property type="entry name" value="Synaptosomal-associated protein"/>
    <property type="match status" value="1"/>
</dbReference>
<feature type="region of interest" description="Disordered" evidence="9">
    <location>
        <begin position="108"/>
        <end position="136"/>
    </location>
</feature>
<evidence type="ECO:0000313" key="11">
    <source>
        <dbReference type="EnsemblMetazoa" id="CLYHEMP005183.1"/>
    </source>
</evidence>
<feature type="domain" description="T-SNARE coiled-coil homology" evidence="10">
    <location>
        <begin position="20"/>
        <end position="82"/>
    </location>
</feature>
<evidence type="ECO:0000256" key="6">
    <source>
        <dbReference type="ARBA" id="ARBA00034102"/>
    </source>
</evidence>
<keyword evidence="12" id="KW-1185">Reference proteome</keyword>
<dbReference type="CDD" id="cd15889">
    <property type="entry name" value="SNARE_SNAP25N_23N"/>
    <property type="match status" value="1"/>
</dbReference>
<keyword evidence="5 8" id="KW-0175">Coiled coil</keyword>
<keyword evidence="3" id="KW-0677">Repeat</keyword>
<evidence type="ECO:0000256" key="3">
    <source>
        <dbReference type="ARBA" id="ARBA00022737"/>
    </source>
</evidence>
<keyword evidence="4" id="KW-0770">Synapse</keyword>
<evidence type="ECO:0000256" key="1">
    <source>
        <dbReference type="ARBA" id="ARBA00009480"/>
    </source>
</evidence>
<evidence type="ECO:0000256" key="8">
    <source>
        <dbReference type="SAM" id="Coils"/>
    </source>
</evidence>
<dbReference type="RefSeq" id="XP_066930691.1">
    <property type="nucleotide sequence ID" value="XM_067074590.1"/>
</dbReference>
<dbReference type="GO" id="GO:0098793">
    <property type="term" value="C:presynapse"/>
    <property type="evidence" value="ECO:0007669"/>
    <property type="project" value="GOC"/>
</dbReference>
<dbReference type="GO" id="GO:0016082">
    <property type="term" value="P:synaptic vesicle priming"/>
    <property type="evidence" value="ECO:0007669"/>
    <property type="project" value="TreeGrafter"/>
</dbReference>
<dbReference type="PROSITE" id="PS50192">
    <property type="entry name" value="T_SNARE"/>
    <property type="match status" value="2"/>
</dbReference>
<comment type="similarity">
    <text evidence="1 7">Belongs to the SNAP-25 family.</text>
</comment>
<dbReference type="GO" id="GO:0005886">
    <property type="term" value="C:plasma membrane"/>
    <property type="evidence" value="ECO:0007669"/>
    <property type="project" value="TreeGrafter"/>
</dbReference>
<dbReference type="EnsemblMetazoa" id="CLYHEMT005183.1">
    <property type="protein sequence ID" value="CLYHEMP005183.1"/>
    <property type="gene ID" value="CLYHEMG005183"/>
</dbReference>
<dbReference type="GeneID" id="136818223"/>
<dbReference type="SUPFAM" id="SSF58038">
    <property type="entry name" value="SNARE fusion complex"/>
    <property type="match status" value="2"/>
</dbReference>
<comment type="subcellular location">
    <subcellularLocation>
        <location evidence="6">Synapse</location>
        <location evidence="6">Synaptosome</location>
    </subcellularLocation>
</comment>
<dbReference type="GO" id="GO:0031629">
    <property type="term" value="P:synaptic vesicle fusion to presynaptic active zone membrane"/>
    <property type="evidence" value="ECO:0007669"/>
    <property type="project" value="TreeGrafter"/>
</dbReference>
<dbReference type="Gene3D" id="1.20.5.110">
    <property type="match status" value="2"/>
</dbReference>
<feature type="compositionally biased region" description="Basic and acidic residues" evidence="9">
    <location>
        <begin position="1"/>
        <end position="21"/>
    </location>
</feature>
<keyword evidence="2" id="KW-0771">Synaptosome</keyword>
<evidence type="ECO:0000256" key="4">
    <source>
        <dbReference type="ARBA" id="ARBA00023018"/>
    </source>
</evidence>
<feature type="coiled-coil region" evidence="8">
    <location>
        <begin position="51"/>
        <end position="85"/>
    </location>
</feature>
<proteinExistence type="inferred from homology"/>
<dbReference type="FunFam" id="1.20.5.110:FF:000007">
    <property type="entry name" value="Synaptosomal-associated protein"/>
    <property type="match status" value="1"/>
</dbReference>
<dbReference type="OrthoDB" id="19261at2759"/>
<dbReference type="GO" id="GO:0031201">
    <property type="term" value="C:SNARE complex"/>
    <property type="evidence" value="ECO:0007669"/>
    <property type="project" value="TreeGrafter"/>
</dbReference>
<dbReference type="SMART" id="SM00397">
    <property type="entry name" value="t_SNARE"/>
    <property type="match status" value="2"/>
</dbReference>
<dbReference type="PANTHER" id="PTHR19305:SF14">
    <property type="entry name" value="SYNAPTOSOMAL-ASSOCIATED PROTEIN-RELATED"/>
    <property type="match status" value="1"/>
</dbReference>
<dbReference type="Pfam" id="PF00835">
    <property type="entry name" value="SNAP-25"/>
    <property type="match status" value="1"/>
</dbReference>
<dbReference type="AlphaFoldDB" id="A0A7M5V871"/>
<protein>
    <recommendedName>
        <fullName evidence="7">Synaptosomal-associated protein</fullName>
    </recommendedName>
</protein>
<dbReference type="InterPro" id="IPR000928">
    <property type="entry name" value="SNAP-25_dom"/>
</dbReference>
<evidence type="ECO:0000256" key="5">
    <source>
        <dbReference type="ARBA" id="ARBA00023054"/>
    </source>
</evidence>
<dbReference type="InterPro" id="IPR000727">
    <property type="entry name" value="T_SNARE_dom"/>
</dbReference>
<evidence type="ECO:0000259" key="10">
    <source>
        <dbReference type="PROSITE" id="PS50192"/>
    </source>
</evidence>
<dbReference type="GO" id="GO:0019905">
    <property type="term" value="F:syntaxin binding"/>
    <property type="evidence" value="ECO:0007669"/>
    <property type="project" value="TreeGrafter"/>
</dbReference>
<reference evidence="11" key="1">
    <citation type="submission" date="2021-01" db="UniProtKB">
        <authorList>
            <consortium name="EnsemblMetazoa"/>
        </authorList>
    </citation>
    <scope>IDENTIFICATION</scope>
</reference>
<dbReference type="PANTHER" id="PTHR19305">
    <property type="entry name" value="SYNAPTOSOMAL ASSOCIATED PROTEIN"/>
    <property type="match status" value="1"/>
</dbReference>
<feature type="region of interest" description="Disordered" evidence="9">
    <location>
        <begin position="1"/>
        <end position="26"/>
    </location>
</feature>
<evidence type="ECO:0000256" key="7">
    <source>
        <dbReference type="RuleBase" id="RU003496"/>
    </source>
</evidence>
<accession>A0A7M5V871</accession>
<evidence type="ECO:0000313" key="12">
    <source>
        <dbReference type="Proteomes" id="UP000594262"/>
    </source>
</evidence>
<dbReference type="GO" id="GO:0043005">
    <property type="term" value="C:neuron projection"/>
    <property type="evidence" value="ECO:0007669"/>
    <property type="project" value="UniProtKB-KW"/>
</dbReference>
<dbReference type="Proteomes" id="UP000594262">
    <property type="component" value="Unplaced"/>
</dbReference>
<evidence type="ECO:0000256" key="2">
    <source>
        <dbReference type="ARBA" id="ARBA00022599"/>
    </source>
</evidence>